<keyword evidence="2" id="KW-1185">Reference proteome</keyword>
<dbReference type="Proteomes" id="UP000028302">
    <property type="component" value="Unassembled WGS sequence"/>
</dbReference>
<dbReference type="NCBIfam" id="TIGR00249">
    <property type="entry name" value="sixA"/>
    <property type="match status" value="1"/>
</dbReference>
<dbReference type="SMART" id="SM00855">
    <property type="entry name" value="PGAM"/>
    <property type="match status" value="1"/>
</dbReference>
<sequence>MDIIVIRHGIALDRDEAHGMGLSDAERPLTAHGERRTRAAATGLRAALADMPIDDILTSPLLRARQTAEILAGYLDDPPVDEADVLAPPVDMEALDAWLHAHFGERRVMLVGHEPDLATWVSWSLTRRRDRLLAFKKAGAALLEFPGAPEGGTGTLRWLLTARQLRALG</sequence>
<comment type="caution">
    <text evidence="1">The sequence shown here is derived from an EMBL/GenBank/DDBJ whole genome shotgun (WGS) entry which is preliminary data.</text>
</comment>
<dbReference type="CDD" id="cd07067">
    <property type="entry name" value="HP_PGM_like"/>
    <property type="match status" value="1"/>
</dbReference>
<name>A0A084IND4_SALHC</name>
<dbReference type="SUPFAM" id="SSF53254">
    <property type="entry name" value="Phosphoglycerate mutase-like"/>
    <property type="match status" value="1"/>
</dbReference>
<proteinExistence type="predicted"/>
<dbReference type="InterPro" id="IPR004449">
    <property type="entry name" value="SixA"/>
</dbReference>
<dbReference type="InterPro" id="IPR029033">
    <property type="entry name" value="His_PPase_superfam"/>
</dbReference>
<dbReference type="GO" id="GO:0005737">
    <property type="term" value="C:cytoplasm"/>
    <property type="evidence" value="ECO:0007669"/>
    <property type="project" value="InterPro"/>
</dbReference>
<dbReference type="GO" id="GO:0101006">
    <property type="term" value="F:protein histidine phosphatase activity"/>
    <property type="evidence" value="ECO:0007669"/>
    <property type="project" value="InterPro"/>
</dbReference>
<dbReference type="Pfam" id="PF00300">
    <property type="entry name" value="His_Phos_1"/>
    <property type="match status" value="1"/>
</dbReference>
<evidence type="ECO:0000313" key="1">
    <source>
        <dbReference type="EMBL" id="KEZ78218.1"/>
    </source>
</evidence>
<dbReference type="eggNOG" id="COG2062">
    <property type="taxonomic scope" value="Bacteria"/>
</dbReference>
<gene>
    <name evidence="1" type="ORF">C41B8_06522</name>
</gene>
<dbReference type="AlphaFoldDB" id="A0A084IND4"/>
<accession>A0A084IND4</accession>
<dbReference type="RefSeq" id="WP_037335829.1">
    <property type="nucleotide sequence ID" value="NZ_APNK01000006.1"/>
</dbReference>
<protein>
    <submittedName>
        <fullName evidence="1">Phosphohistidine phosphatase SixA</fullName>
    </submittedName>
</protein>
<evidence type="ECO:0000313" key="2">
    <source>
        <dbReference type="Proteomes" id="UP000028302"/>
    </source>
</evidence>
<dbReference type="STRING" id="1304275.C41B8_06522"/>
<dbReference type="EMBL" id="APNK01000006">
    <property type="protein sequence ID" value="KEZ78218.1"/>
    <property type="molecule type" value="Genomic_DNA"/>
</dbReference>
<reference evidence="1 2" key="1">
    <citation type="submission" date="2013-03" db="EMBL/GenBank/DDBJ databases">
        <title>Salinisphaera hydrothermalis C41B8 Genome Sequencing.</title>
        <authorList>
            <person name="Li C."/>
            <person name="Lai Q."/>
            <person name="Shao Z."/>
        </authorList>
    </citation>
    <scope>NUCLEOTIDE SEQUENCE [LARGE SCALE GENOMIC DNA]</scope>
    <source>
        <strain evidence="1 2">C41B8</strain>
    </source>
</reference>
<dbReference type="InterPro" id="IPR013078">
    <property type="entry name" value="His_Pase_superF_clade-1"/>
</dbReference>
<organism evidence="1 2">
    <name type="scientific">Salinisphaera hydrothermalis (strain C41B8)</name>
    <dbReference type="NCBI Taxonomy" id="1304275"/>
    <lineage>
        <taxon>Bacteria</taxon>
        <taxon>Pseudomonadati</taxon>
        <taxon>Pseudomonadota</taxon>
        <taxon>Gammaproteobacteria</taxon>
        <taxon>Salinisphaerales</taxon>
        <taxon>Salinisphaeraceae</taxon>
        <taxon>Salinisphaera</taxon>
    </lineage>
</organism>
<dbReference type="Gene3D" id="3.40.50.1240">
    <property type="entry name" value="Phosphoglycerate mutase-like"/>
    <property type="match status" value="1"/>
</dbReference>